<comment type="caution">
    <text evidence="1">The sequence shown here is derived from an EMBL/GenBank/DDBJ whole genome shotgun (WGS) entry which is preliminary data.</text>
</comment>
<gene>
    <name evidence="1" type="ORF">BV22DRAFT_1028506</name>
</gene>
<proteinExistence type="predicted"/>
<accession>A0ACB8BXI0</accession>
<keyword evidence="2" id="KW-1185">Reference proteome</keyword>
<protein>
    <submittedName>
        <fullName evidence="1">Uncharacterized protein</fullName>
    </submittedName>
</protein>
<evidence type="ECO:0000313" key="1">
    <source>
        <dbReference type="EMBL" id="KAH7930281.1"/>
    </source>
</evidence>
<name>A0ACB8BXI0_9AGAM</name>
<evidence type="ECO:0000313" key="2">
    <source>
        <dbReference type="Proteomes" id="UP000790709"/>
    </source>
</evidence>
<reference evidence="1" key="1">
    <citation type="journal article" date="2021" name="New Phytol.">
        <title>Evolutionary innovations through gain and loss of genes in the ectomycorrhizal Boletales.</title>
        <authorList>
            <person name="Wu G."/>
            <person name="Miyauchi S."/>
            <person name="Morin E."/>
            <person name="Kuo A."/>
            <person name="Drula E."/>
            <person name="Varga T."/>
            <person name="Kohler A."/>
            <person name="Feng B."/>
            <person name="Cao Y."/>
            <person name="Lipzen A."/>
            <person name="Daum C."/>
            <person name="Hundley H."/>
            <person name="Pangilinan J."/>
            <person name="Johnson J."/>
            <person name="Barry K."/>
            <person name="LaButti K."/>
            <person name="Ng V."/>
            <person name="Ahrendt S."/>
            <person name="Min B."/>
            <person name="Choi I.G."/>
            <person name="Park H."/>
            <person name="Plett J.M."/>
            <person name="Magnuson J."/>
            <person name="Spatafora J.W."/>
            <person name="Nagy L.G."/>
            <person name="Henrissat B."/>
            <person name="Grigoriev I.V."/>
            <person name="Yang Z.L."/>
            <person name="Xu J."/>
            <person name="Martin F.M."/>
        </authorList>
    </citation>
    <scope>NUCLEOTIDE SEQUENCE</scope>
    <source>
        <strain evidence="1">KUC20120723A-06</strain>
    </source>
</reference>
<organism evidence="1 2">
    <name type="scientific">Leucogyrophana mollusca</name>
    <dbReference type="NCBI Taxonomy" id="85980"/>
    <lineage>
        <taxon>Eukaryota</taxon>
        <taxon>Fungi</taxon>
        <taxon>Dikarya</taxon>
        <taxon>Basidiomycota</taxon>
        <taxon>Agaricomycotina</taxon>
        <taxon>Agaricomycetes</taxon>
        <taxon>Agaricomycetidae</taxon>
        <taxon>Boletales</taxon>
        <taxon>Boletales incertae sedis</taxon>
        <taxon>Leucogyrophana</taxon>
    </lineage>
</organism>
<sequence length="83" mass="9150">MGAAILYLVQITGHSCCQRLPAATGLDRLGERWVTHSLGSFGQVAHSKEFPKIQTSQRPSRKTRSPTKRICGDKLAVVVIPYE</sequence>
<dbReference type="Proteomes" id="UP000790709">
    <property type="component" value="Unassembled WGS sequence"/>
</dbReference>
<dbReference type="EMBL" id="MU266333">
    <property type="protein sequence ID" value="KAH7930281.1"/>
    <property type="molecule type" value="Genomic_DNA"/>
</dbReference>